<protein>
    <submittedName>
        <fullName evidence="4">Helix-turn-helix transcriptional regulator</fullName>
    </submittedName>
</protein>
<evidence type="ECO:0000256" key="2">
    <source>
        <dbReference type="PROSITE-ProRule" id="PRU00335"/>
    </source>
</evidence>
<evidence type="ECO:0000259" key="3">
    <source>
        <dbReference type="PROSITE" id="PS50977"/>
    </source>
</evidence>
<comment type="caution">
    <text evidence="4">The sequence shown here is derived from an EMBL/GenBank/DDBJ whole genome shotgun (WGS) entry which is preliminary data.</text>
</comment>
<dbReference type="Proteomes" id="UP000550354">
    <property type="component" value="Unassembled WGS sequence"/>
</dbReference>
<dbReference type="GO" id="GO:0000976">
    <property type="term" value="F:transcription cis-regulatory region binding"/>
    <property type="evidence" value="ECO:0007669"/>
    <property type="project" value="TreeGrafter"/>
</dbReference>
<keyword evidence="1 2" id="KW-0238">DNA-binding</keyword>
<dbReference type="GO" id="GO:0003700">
    <property type="term" value="F:DNA-binding transcription factor activity"/>
    <property type="evidence" value="ECO:0007669"/>
    <property type="project" value="TreeGrafter"/>
</dbReference>
<dbReference type="InterPro" id="IPR041467">
    <property type="entry name" value="Sco4008_C"/>
</dbReference>
<organism evidence="4 5">
    <name type="scientific">Aeromicrobium phoceense</name>
    <dbReference type="NCBI Taxonomy" id="2754045"/>
    <lineage>
        <taxon>Bacteria</taxon>
        <taxon>Bacillati</taxon>
        <taxon>Actinomycetota</taxon>
        <taxon>Actinomycetes</taxon>
        <taxon>Propionibacteriales</taxon>
        <taxon>Nocardioidaceae</taxon>
        <taxon>Aeromicrobium</taxon>
    </lineage>
</organism>
<keyword evidence="5" id="KW-1185">Reference proteome</keyword>
<dbReference type="SUPFAM" id="SSF46689">
    <property type="entry name" value="Homeodomain-like"/>
    <property type="match status" value="1"/>
</dbReference>
<dbReference type="Gene3D" id="1.10.357.10">
    <property type="entry name" value="Tetracycline Repressor, domain 2"/>
    <property type="match status" value="1"/>
</dbReference>
<dbReference type="SUPFAM" id="SSF48498">
    <property type="entry name" value="Tetracyclin repressor-like, C-terminal domain"/>
    <property type="match status" value="1"/>
</dbReference>
<dbReference type="PANTHER" id="PTHR30055:SF146">
    <property type="entry name" value="HTH-TYPE TRANSCRIPTIONAL DUAL REGULATOR CECR"/>
    <property type="match status" value="1"/>
</dbReference>
<dbReference type="InterPro" id="IPR009057">
    <property type="entry name" value="Homeodomain-like_sf"/>
</dbReference>
<reference evidence="4 5" key="1">
    <citation type="submission" date="2020-07" db="EMBL/GenBank/DDBJ databases">
        <title>Draft genome and description of Aeromicrobium phoceense strain Marseille-Q0843 isolated from healthy skin swab.</title>
        <authorList>
            <person name="Boxberger M."/>
            <person name="La Scola B."/>
        </authorList>
    </citation>
    <scope>NUCLEOTIDE SEQUENCE [LARGE SCALE GENOMIC DNA]</scope>
    <source>
        <strain evidence="4 5">Marseille-Q0843</strain>
    </source>
</reference>
<accession>A0A838XH12</accession>
<dbReference type="EMBL" id="JACEOG010000001">
    <property type="protein sequence ID" value="MBA4609137.1"/>
    <property type="molecule type" value="Genomic_DNA"/>
</dbReference>
<feature type="DNA-binding region" description="H-T-H motif" evidence="2">
    <location>
        <begin position="13"/>
        <end position="32"/>
    </location>
</feature>
<name>A0A838XH12_9ACTN</name>
<dbReference type="InterPro" id="IPR001647">
    <property type="entry name" value="HTH_TetR"/>
</dbReference>
<dbReference type="Pfam" id="PF17926">
    <property type="entry name" value="TetR_C_21"/>
    <property type="match status" value="1"/>
</dbReference>
<feature type="domain" description="HTH tetR-type" evidence="3">
    <location>
        <begin position="1"/>
        <end position="50"/>
    </location>
</feature>
<evidence type="ECO:0000313" key="5">
    <source>
        <dbReference type="Proteomes" id="UP000550354"/>
    </source>
</evidence>
<dbReference type="AlphaFoldDB" id="A0A838XH12"/>
<proteinExistence type="predicted"/>
<dbReference type="Pfam" id="PF00440">
    <property type="entry name" value="TetR_N"/>
    <property type="match status" value="1"/>
</dbReference>
<sequence length="184" mass="20058">MDEFSAHGYAGARIERISDVAGVNRERLYSYFGNKRGLLEAVLVERLATALDAAPVRGSGPEAVAAFASDFFDACVTAPDLARLVAWEGLELLEPVDLGRRRERARRKVEELRTAVPEMTRVQVEELLLTVVTLCYGWVVEPHLNETITSDAVDAAQRRTTIAQTAAALARVHASGVRRDAGPG</sequence>
<dbReference type="InterPro" id="IPR050109">
    <property type="entry name" value="HTH-type_TetR-like_transc_reg"/>
</dbReference>
<dbReference type="PROSITE" id="PS50977">
    <property type="entry name" value="HTH_TETR_2"/>
    <property type="match status" value="1"/>
</dbReference>
<dbReference type="InterPro" id="IPR036271">
    <property type="entry name" value="Tet_transcr_reg_TetR-rel_C_sf"/>
</dbReference>
<dbReference type="PANTHER" id="PTHR30055">
    <property type="entry name" value="HTH-TYPE TRANSCRIPTIONAL REGULATOR RUTR"/>
    <property type="match status" value="1"/>
</dbReference>
<evidence type="ECO:0000256" key="1">
    <source>
        <dbReference type="ARBA" id="ARBA00023125"/>
    </source>
</evidence>
<evidence type="ECO:0000313" key="4">
    <source>
        <dbReference type="EMBL" id="MBA4609137.1"/>
    </source>
</evidence>
<gene>
    <name evidence="4" type="ORF">H1W00_11670</name>
</gene>